<evidence type="ECO:0000313" key="2">
    <source>
        <dbReference type="Proteomes" id="UP000324897"/>
    </source>
</evidence>
<evidence type="ECO:0000313" key="1">
    <source>
        <dbReference type="EMBL" id="TVU09433.1"/>
    </source>
</evidence>
<dbReference type="Proteomes" id="UP000324897">
    <property type="component" value="Chromosome 3"/>
</dbReference>
<dbReference type="Gramene" id="TVU09433">
    <property type="protein sequence ID" value="TVU09433"/>
    <property type="gene ID" value="EJB05_42905"/>
</dbReference>
<dbReference type="InterPro" id="IPR009003">
    <property type="entry name" value="Peptidase_S1_PA"/>
</dbReference>
<dbReference type="AlphaFoldDB" id="A0A5J9TDH7"/>
<organism evidence="1 2">
    <name type="scientific">Eragrostis curvula</name>
    <name type="common">weeping love grass</name>
    <dbReference type="NCBI Taxonomy" id="38414"/>
    <lineage>
        <taxon>Eukaryota</taxon>
        <taxon>Viridiplantae</taxon>
        <taxon>Streptophyta</taxon>
        <taxon>Embryophyta</taxon>
        <taxon>Tracheophyta</taxon>
        <taxon>Spermatophyta</taxon>
        <taxon>Magnoliopsida</taxon>
        <taxon>Liliopsida</taxon>
        <taxon>Poales</taxon>
        <taxon>Poaceae</taxon>
        <taxon>PACMAD clade</taxon>
        <taxon>Chloridoideae</taxon>
        <taxon>Eragrostideae</taxon>
        <taxon>Eragrostidinae</taxon>
        <taxon>Eragrostis</taxon>
    </lineage>
</organism>
<dbReference type="PANTHER" id="PTHR18868:SF38">
    <property type="entry name" value="OS01G0776500 PROTEIN"/>
    <property type="match status" value="1"/>
</dbReference>
<keyword evidence="2" id="KW-1185">Reference proteome</keyword>
<dbReference type="PANTHER" id="PTHR18868">
    <property type="entry name" value="OS07G0665300 PROTEIN-RELATED"/>
    <property type="match status" value="1"/>
</dbReference>
<proteinExistence type="predicted"/>
<dbReference type="EMBL" id="RWGY01000039">
    <property type="protein sequence ID" value="TVU09433.1"/>
    <property type="molecule type" value="Genomic_DNA"/>
</dbReference>
<comment type="caution">
    <text evidence="1">The sequence shown here is derived from an EMBL/GenBank/DDBJ whole genome shotgun (WGS) entry which is preliminary data.</text>
</comment>
<sequence>MQHHGRRGASCSARGELCGAARGASRERDGGGVRANLRRGGGEVEGVIGSAGPTAASKILVNSFKGHFGDAYPKGGTRLFACTGFFIDWNESQDRNASTILTSASLVGNSDCSVLDNKIFDGLRVGPLNYCFILVPSKTLLESHCINLQIEVLLPKGQRVEGTLMHYNLHYNVALVSVKNYTAASPAILKRKKLPSEVIAVGRCFESGDLMASRGELVGWSVSLDCDILQYSTCKITKGISLGIVCYICTMESGIGGPLVDDDGNYIGMNFYDPKIGNPALFHDDILRILKGFKKRRYV</sequence>
<accession>A0A5J9TDH7</accession>
<reference evidence="1 2" key="1">
    <citation type="journal article" date="2019" name="Sci. Rep.">
        <title>A high-quality genome of Eragrostis curvula grass provides insights into Poaceae evolution and supports new strategies to enhance forage quality.</title>
        <authorList>
            <person name="Carballo J."/>
            <person name="Santos B.A.C.M."/>
            <person name="Zappacosta D."/>
            <person name="Garbus I."/>
            <person name="Selva J.P."/>
            <person name="Gallo C.A."/>
            <person name="Diaz A."/>
            <person name="Albertini E."/>
            <person name="Caccamo M."/>
            <person name="Echenique V."/>
        </authorList>
    </citation>
    <scope>NUCLEOTIDE SEQUENCE [LARGE SCALE GENOMIC DNA]</scope>
    <source>
        <strain evidence="2">cv. Victoria</strain>
        <tissue evidence="1">Leaf</tissue>
    </source>
</reference>
<dbReference type="Pfam" id="PF13365">
    <property type="entry name" value="Trypsin_2"/>
    <property type="match status" value="1"/>
</dbReference>
<dbReference type="SUPFAM" id="SSF50494">
    <property type="entry name" value="Trypsin-like serine proteases"/>
    <property type="match status" value="1"/>
</dbReference>
<name>A0A5J9TDH7_9POAL</name>
<feature type="non-terminal residue" evidence="1">
    <location>
        <position position="1"/>
    </location>
</feature>
<protein>
    <submittedName>
        <fullName evidence="1">Uncharacterized protein</fullName>
    </submittedName>
</protein>
<gene>
    <name evidence="1" type="ORF">EJB05_42905</name>
</gene>